<feature type="transmembrane region" description="Helical" evidence="1">
    <location>
        <begin position="320"/>
        <end position="339"/>
    </location>
</feature>
<feature type="transmembrane region" description="Helical" evidence="1">
    <location>
        <begin position="236"/>
        <end position="255"/>
    </location>
</feature>
<dbReference type="RefSeq" id="WP_008939696.1">
    <property type="nucleotide sequence ID" value="NZ_APAT01000019.1"/>
</dbReference>
<keyword evidence="1" id="KW-1133">Transmembrane helix</keyword>
<dbReference type="Pfam" id="PF07695">
    <property type="entry name" value="7TMR-DISM_7TM"/>
    <property type="match status" value="1"/>
</dbReference>
<comment type="caution">
    <text evidence="5">The sequence shown here is derived from an EMBL/GenBank/DDBJ whole genome shotgun (WGS) entry which is preliminary data.</text>
</comment>
<feature type="chain" id="PRO_5004081206" evidence="2">
    <location>
        <begin position="22"/>
        <end position="847"/>
    </location>
</feature>
<dbReference type="SMART" id="SM00267">
    <property type="entry name" value="GGDEF"/>
    <property type="match status" value="1"/>
</dbReference>
<dbReference type="eggNOG" id="COG2200">
    <property type="taxonomic scope" value="Bacteria"/>
</dbReference>
<dbReference type="STRING" id="1288826.MSNKSG1_12822"/>
<feature type="transmembrane region" description="Helical" evidence="1">
    <location>
        <begin position="351"/>
        <end position="372"/>
    </location>
</feature>
<feature type="domain" description="GGDEF" evidence="4">
    <location>
        <begin position="434"/>
        <end position="579"/>
    </location>
</feature>
<evidence type="ECO:0000259" key="3">
    <source>
        <dbReference type="PROSITE" id="PS50883"/>
    </source>
</evidence>
<dbReference type="CDD" id="cd01948">
    <property type="entry name" value="EAL"/>
    <property type="match status" value="1"/>
</dbReference>
<dbReference type="SMART" id="SM00052">
    <property type="entry name" value="EAL"/>
    <property type="match status" value="1"/>
</dbReference>
<feature type="signal peptide" evidence="2">
    <location>
        <begin position="1"/>
        <end position="21"/>
    </location>
</feature>
<dbReference type="PANTHER" id="PTHR33121:SF19">
    <property type="entry name" value="CYCLIC DI-GMP PHOSPHODIESTERASE PA2567"/>
    <property type="match status" value="1"/>
</dbReference>
<gene>
    <name evidence="5" type="ORF">MSNKSG1_12822</name>
</gene>
<sequence length="847" mass="95125">MRWLQTLIVLMMSVLALPCQGSEAPFVPDIAFLRVTPESDLSLSQALEAPGWQTLTDQSPNFGYINDPVWLRFPIPADPQLNLLEIGYSHLDHIRFFLLRDGQIVNRMVSGDRLPFSERPIQYRNFLFPFEHGDGADYQIVLEIRSKGAMQVPLRLWNSQAFFENAFREDLAHAVYYGILITVIFFNVFIFFALREPIYLLYVLSTLGYLSIIACLNGIAYQLFWPGSPDIQNQAMLVGIPFTMIATLWFSSTFLELRARSPAIMQAIGWLIAVNAVAAAATFVIDYNTAIRLVVALAIPCCLLLTFLGPQQWLRGNRQAVYYTLAWGALTLGSAITAMNKYGLLPNTVVTVYGIEMGSALQAVLLALALAVRIYRERQDKVLAQSAELRALEARRSVEHRLMEQALHHPLTGLPNRGSFEMALSDLISREPDRRYGIAVIHLENLASVTKTLGHRNTDRILELASRAYHAIMRDVPGILPIEQTERHVYYLASLDQQSFALITDASRTEATPKSVVRCVEQLRRPIDYLGMQVPLDPRIGVAIFPEHGDDANTLVRRAIIAEGSDRARDRGMAYYKPSRDAYSAERLTLVSELRHALENNELALYLQPKQSLADDTIVGMEALIRWPDRQDRIRPDEIVLMAEQTGLIKPLTRWVLEEALSLRTRLLDQGWELDLSVNISPNNLREADFSLYVQRLMQSYHSHQGAVTFEVTETSMMLDPTNALEALNALGGAGIRVSIDDFGSGYSSLSYIKQLPAGEIKIDQSLIRDLATQSEDRVIVQTTIDMCHSLGYDVVAEGVENEEVAEQLRGMGCDMIQGYLLTPPLPFDEFLDWLGGHESGRAHNLG</sequence>
<evidence type="ECO:0000313" key="6">
    <source>
        <dbReference type="Proteomes" id="UP000011960"/>
    </source>
</evidence>
<name>M7D2K1_9GAMM</name>
<dbReference type="PANTHER" id="PTHR33121">
    <property type="entry name" value="CYCLIC DI-GMP PHOSPHODIESTERASE PDEF"/>
    <property type="match status" value="1"/>
</dbReference>
<dbReference type="Pfam" id="PF00563">
    <property type="entry name" value="EAL"/>
    <property type="match status" value="1"/>
</dbReference>
<keyword evidence="6" id="KW-1185">Reference proteome</keyword>
<dbReference type="InterPro" id="IPR011623">
    <property type="entry name" value="7TMR_DISM_rcpt_extracell_dom1"/>
</dbReference>
<dbReference type="Pfam" id="PF07696">
    <property type="entry name" value="7TMR-DISMED2"/>
    <property type="match status" value="1"/>
</dbReference>
<dbReference type="PATRIC" id="fig|1288826.3.peg.2541"/>
<dbReference type="SUPFAM" id="SSF141868">
    <property type="entry name" value="EAL domain-like"/>
    <property type="match status" value="1"/>
</dbReference>
<dbReference type="Gene3D" id="3.30.70.270">
    <property type="match status" value="1"/>
</dbReference>
<reference evidence="5 6" key="1">
    <citation type="journal article" date="2013" name="Genome Announc.">
        <title>Genome Sequence of Hydrothermal Arsenic-Respiring Bacterium Marinobacter santoriniensis NKSG1T.</title>
        <authorList>
            <person name="Handley K.M."/>
            <person name="Upton M."/>
            <person name="Beatson S.A."/>
            <person name="Hery M."/>
            <person name="Lloyd J.R."/>
        </authorList>
    </citation>
    <scope>NUCLEOTIDE SEQUENCE [LARGE SCALE GENOMIC DNA]</scope>
    <source>
        <strain evidence="5 6">NKSG1</strain>
    </source>
</reference>
<dbReference type="Proteomes" id="UP000011960">
    <property type="component" value="Unassembled WGS sequence"/>
</dbReference>
<dbReference type="InterPro" id="IPR000160">
    <property type="entry name" value="GGDEF_dom"/>
</dbReference>
<dbReference type="Gene3D" id="3.20.20.450">
    <property type="entry name" value="EAL domain"/>
    <property type="match status" value="1"/>
</dbReference>
<dbReference type="eggNOG" id="COG2199">
    <property type="taxonomic scope" value="Bacteria"/>
</dbReference>
<proteinExistence type="predicted"/>
<keyword evidence="2" id="KW-0732">Signal</keyword>
<dbReference type="PROSITE" id="PS50883">
    <property type="entry name" value="EAL"/>
    <property type="match status" value="1"/>
</dbReference>
<dbReference type="Gene3D" id="2.60.40.2380">
    <property type="match status" value="1"/>
</dbReference>
<dbReference type="SUPFAM" id="SSF55073">
    <property type="entry name" value="Nucleotide cyclase"/>
    <property type="match status" value="1"/>
</dbReference>
<organism evidence="5 6">
    <name type="scientific">Marinobacter santoriniensis NKSG1</name>
    <dbReference type="NCBI Taxonomy" id="1288826"/>
    <lineage>
        <taxon>Bacteria</taxon>
        <taxon>Pseudomonadati</taxon>
        <taxon>Pseudomonadota</taxon>
        <taxon>Gammaproteobacteria</taxon>
        <taxon>Pseudomonadales</taxon>
        <taxon>Marinobacteraceae</taxon>
        <taxon>Marinobacter</taxon>
    </lineage>
</organism>
<accession>M7D2K1</accession>
<keyword evidence="1" id="KW-0472">Membrane</keyword>
<dbReference type="GO" id="GO:0071111">
    <property type="term" value="F:cyclic-guanylate-specific phosphodiesterase activity"/>
    <property type="evidence" value="ECO:0007669"/>
    <property type="project" value="InterPro"/>
</dbReference>
<dbReference type="EMBL" id="APAT01000019">
    <property type="protein sequence ID" value="EMP54958.1"/>
    <property type="molecule type" value="Genomic_DNA"/>
</dbReference>
<feature type="domain" description="EAL" evidence="3">
    <location>
        <begin position="587"/>
        <end position="839"/>
    </location>
</feature>
<feature type="transmembrane region" description="Helical" evidence="1">
    <location>
        <begin position="291"/>
        <end position="308"/>
    </location>
</feature>
<evidence type="ECO:0000256" key="1">
    <source>
        <dbReference type="SAM" id="Phobius"/>
    </source>
</evidence>
<dbReference type="InterPro" id="IPR035919">
    <property type="entry name" value="EAL_sf"/>
</dbReference>
<protein>
    <submittedName>
        <fullName evidence="5">PAS/PAC and GAF sensor-containing diguanylate cyclase/phosphodiesterase</fullName>
    </submittedName>
</protein>
<dbReference type="Pfam" id="PF00990">
    <property type="entry name" value="GGDEF"/>
    <property type="match status" value="1"/>
</dbReference>
<dbReference type="InterPro" id="IPR011622">
    <property type="entry name" value="7TMR_DISM_rcpt_extracell_dom2"/>
</dbReference>
<evidence type="ECO:0000259" key="4">
    <source>
        <dbReference type="PROSITE" id="PS50887"/>
    </source>
</evidence>
<dbReference type="AlphaFoldDB" id="M7D2K1"/>
<dbReference type="OrthoDB" id="6279314at2"/>
<dbReference type="InterPro" id="IPR029787">
    <property type="entry name" value="Nucleotide_cyclase"/>
</dbReference>
<dbReference type="InterPro" id="IPR001633">
    <property type="entry name" value="EAL_dom"/>
</dbReference>
<evidence type="ECO:0000256" key="2">
    <source>
        <dbReference type="SAM" id="SignalP"/>
    </source>
</evidence>
<dbReference type="InterPro" id="IPR050706">
    <property type="entry name" value="Cyclic-di-GMP_PDE-like"/>
</dbReference>
<feature type="transmembrane region" description="Helical" evidence="1">
    <location>
        <begin position="174"/>
        <end position="194"/>
    </location>
</feature>
<dbReference type="PROSITE" id="PS50887">
    <property type="entry name" value="GGDEF"/>
    <property type="match status" value="1"/>
</dbReference>
<feature type="transmembrane region" description="Helical" evidence="1">
    <location>
        <begin position="267"/>
        <end position="285"/>
    </location>
</feature>
<dbReference type="InterPro" id="IPR043128">
    <property type="entry name" value="Rev_trsase/Diguanyl_cyclase"/>
</dbReference>
<feature type="transmembrane region" description="Helical" evidence="1">
    <location>
        <begin position="201"/>
        <end position="224"/>
    </location>
</feature>
<evidence type="ECO:0000313" key="5">
    <source>
        <dbReference type="EMBL" id="EMP54958.1"/>
    </source>
</evidence>
<keyword evidence="1" id="KW-0812">Transmembrane</keyword>